<dbReference type="InterPro" id="IPR005119">
    <property type="entry name" value="LysR_subst-bd"/>
</dbReference>
<keyword evidence="4" id="KW-0804">Transcription</keyword>
<sequence length="328" mass="37488">MLIIYRSYALKITRMEFFIMDLHYLEIFNTVAKYESYKKASEILHISQPALSVQIKRLEAQIGLKLFDKIGNKIYLSENGMLLREYTNKIFNIVEELEEAILDAQTYIGGTLNIGGSNTPGSYILPELIGEFQKLYPSTKFNLHIGNTSEISQLINNGTLDIAINGGNCSYHEQIFVEKLYSDYLVIVASPQNPYCEMNQLTSKELKDLRFVVHNTDSQLYTYYNSLVENLNIPENINMYLGNVDAIKKAVSVNLGVSLLPYVAVKHELQFGVLKKLDFTVSNIDYPYSLIYNKNKALSATVKSFIEFVRKNISNYTCESEHVIREET</sequence>
<dbReference type="Pfam" id="PF00126">
    <property type="entry name" value="HTH_1"/>
    <property type="match status" value="1"/>
</dbReference>
<dbReference type="SUPFAM" id="SSF46785">
    <property type="entry name" value="Winged helix' DNA-binding domain"/>
    <property type="match status" value="1"/>
</dbReference>
<dbReference type="InterPro" id="IPR036390">
    <property type="entry name" value="WH_DNA-bd_sf"/>
</dbReference>
<dbReference type="PROSITE" id="PS50931">
    <property type="entry name" value="HTH_LYSR"/>
    <property type="match status" value="1"/>
</dbReference>
<dbReference type="GO" id="GO:0000976">
    <property type="term" value="F:transcription cis-regulatory region binding"/>
    <property type="evidence" value="ECO:0007669"/>
    <property type="project" value="TreeGrafter"/>
</dbReference>
<dbReference type="EMBL" id="WAGX01000008">
    <property type="protein sequence ID" value="KAB1434514.1"/>
    <property type="molecule type" value="Genomic_DNA"/>
</dbReference>
<evidence type="ECO:0000259" key="5">
    <source>
        <dbReference type="PROSITE" id="PS50931"/>
    </source>
</evidence>
<evidence type="ECO:0000313" key="6">
    <source>
        <dbReference type="EMBL" id="KAB1434514.1"/>
    </source>
</evidence>
<dbReference type="PANTHER" id="PTHR30126:SF40">
    <property type="entry name" value="HTH-TYPE TRANSCRIPTIONAL REGULATOR GLTR"/>
    <property type="match status" value="1"/>
</dbReference>
<evidence type="ECO:0000256" key="3">
    <source>
        <dbReference type="ARBA" id="ARBA00023125"/>
    </source>
</evidence>
<dbReference type="AlphaFoldDB" id="A0A7V7UAB6"/>
<proteinExistence type="inferred from homology"/>
<evidence type="ECO:0000256" key="2">
    <source>
        <dbReference type="ARBA" id="ARBA00023015"/>
    </source>
</evidence>
<dbReference type="PANTHER" id="PTHR30126">
    <property type="entry name" value="HTH-TYPE TRANSCRIPTIONAL REGULATOR"/>
    <property type="match status" value="1"/>
</dbReference>
<dbReference type="Gene3D" id="3.40.190.290">
    <property type="match status" value="1"/>
</dbReference>
<protein>
    <submittedName>
        <fullName evidence="6">LysR family transcriptional regulator</fullName>
    </submittedName>
</protein>
<gene>
    <name evidence="6" type="ORF">F7O84_18700</name>
</gene>
<organism evidence="6 7">
    <name type="scientific">Candidatus Galacturonatibacter soehngenii</name>
    <dbReference type="NCBI Taxonomy" id="2307010"/>
    <lineage>
        <taxon>Bacteria</taxon>
        <taxon>Bacillati</taxon>
        <taxon>Bacillota</taxon>
        <taxon>Clostridia</taxon>
        <taxon>Lachnospirales</taxon>
        <taxon>Lachnospiraceae</taxon>
        <taxon>Candidatus Galacturonatibacter</taxon>
    </lineage>
</organism>
<accession>A0A7V7UAB6</accession>
<reference evidence="6 7" key="1">
    <citation type="submission" date="2019-09" db="EMBL/GenBank/DDBJ databases">
        <authorList>
            <person name="Valk L.C."/>
        </authorList>
    </citation>
    <scope>NUCLEOTIDE SEQUENCE [LARGE SCALE GENOMIC DNA]</scope>
    <source>
        <strain evidence="6">GalUA</strain>
    </source>
</reference>
<name>A0A7V7UAB6_9FIRM</name>
<dbReference type="GO" id="GO:0003700">
    <property type="term" value="F:DNA-binding transcription factor activity"/>
    <property type="evidence" value="ECO:0007669"/>
    <property type="project" value="InterPro"/>
</dbReference>
<comment type="similarity">
    <text evidence="1">Belongs to the LysR transcriptional regulatory family.</text>
</comment>
<evidence type="ECO:0000313" key="7">
    <source>
        <dbReference type="Proteomes" id="UP000461768"/>
    </source>
</evidence>
<comment type="caution">
    <text evidence="6">The sequence shown here is derived from an EMBL/GenBank/DDBJ whole genome shotgun (WGS) entry which is preliminary data.</text>
</comment>
<dbReference type="OrthoDB" id="63123at2"/>
<dbReference type="InterPro" id="IPR036388">
    <property type="entry name" value="WH-like_DNA-bd_sf"/>
</dbReference>
<dbReference type="Gene3D" id="1.10.10.10">
    <property type="entry name" value="Winged helix-like DNA-binding domain superfamily/Winged helix DNA-binding domain"/>
    <property type="match status" value="1"/>
</dbReference>
<keyword evidence="2" id="KW-0805">Transcription regulation</keyword>
<evidence type="ECO:0000256" key="1">
    <source>
        <dbReference type="ARBA" id="ARBA00009437"/>
    </source>
</evidence>
<keyword evidence="7" id="KW-1185">Reference proteome</keyword>
<evidence type="ECO:0000256" key="4">
    <source>
        <dbReference type="ARBA" id="ARBA00023163"/>
    </source>
</evidence>
<keyword evidence="3" id="KW-0238">DNA-binding</keyword>
<dbReference type="Pfam" id="PF03466">
    <property type="entry name" value="LysR_substrate"/>
    <property type="match status" value="1"/>
</dbReference>
<dbReference type="SUPFAM" id="SSF53850">
    <property type="entry name" value="Periplasmic binding protein-like II"/>
    <property type="match status" value="1"/>
</dbReference>
<feature type="domain" description="HTH lysR-type" evidence="5">
    <location>
        <begin position="20"/>
        <end position="77"/>
    </location>
</feature>
<reference evidence="6 7" key="2">
    <citation type="submission" date="2020-02" db="EMBL/GenBank/DDBJ databases">
        <title>Candidatus Galacturonibacter soehngenii shows hetero-acetogenic catabolism of galacturonic acid but lacks a canonical carbon monoxide dehydrogenase/acetyl-CoA synthase complex.</title>
        <authorList>
            <person name="Diender M."/>
            <person name="Stouten G.R."/>
            <person name="Petersen J.F."/>
            <person name="Nielsen P.H."/>
            <person name="Dueholm M.S."/>
            <person name="Pronk J.T."/>
            <person name="Van Loosdrecht M.C.M."/>
        </authorList>
    </citation>
    <scope>NUCLEOTIDE SEQUENCE [LARGE SCALE GENOMIC DNA]</scope>
    <source>
        <strain evidence="6">GalUA</strain>
    </source>
</reference>
<dbReference type="InterPro" id="IPR000847">
    <property type="entry name" value="LysR_HTH_N"/>
</dbReference>
<dbReference type="Proteomes" id="UP000461768">
    <property type="component" value="Unassembled WGS sequence"/>
</dbReference>
<dbReference type="PRINTS" id="PR00039">
    <property type="entry name" value="HTHLYSR"/>
</dbReference>